<keyword evidence="3" id="KW-0067">ATP-binding</keyword>
<protein>
    <submittedName>
        <fullName evidence="7">Uncharacterized protein</fullName>
    </submittedName>
</protein>
<feature type="region of interest" description="Disordered" evidence="4">
    <location>
        <begin position="1395"/>
        <end position="1424"/>
    </location>
</feature>
<feature type="compositionally biased region" description="Low complexity" evidence="4">
    <location>
        <begin position="1343"/>
        <end position="1359"/>
    </location>
</feature>
<dbReference type="EMBL" id="JANIEX010000469">
    <property type="protein sequence ID" value="KAJ3566667.1"/>
    <property type="molecule type" value="Genomic_DNA"/>
</dbReference>
<feature type="domain" description="Helicase ATP-binding" evidence="5">
    <location>
        <begin position="490"/>
        <end position="717"/>
    </location>
</feature>
<evidence type="ECO:0000259" key="5">
    <source>
        <dbReference type="PROSITE" id="PS51192"/>
    </source>
</evidence>
<proteinExistence type="predicted"/>
<dbReference type="InterPro" id="IPR049730">
    <property type="entry name" value="SNF2/RAD54-like_C"/>
</dbReference>
<dbReference type="Pfam" id="PF00176">
    <property type="entry name" value="SNF2-rel_dom"/>
    <property type="match status" value="1"/>
</dbReference>
<feature type="compositionally biased region" description="Basic and acidic residues" evidence="4">
    <location>
        <begin position="1136"/>
        <end position="1154"/>
    </location>
</feature>
<dbReference type="InterPro" id="IPR001650">
    <property type="entry name" value="Helicase_C-like"/>
</dbReference>
<dbReference type="SMART" id="SM00487">
    <property type="entry name" value="DEXDc"/>
    <property type="match status" value="1"/>
</dbReference>
<name>A0AAD5VT18_9AGAR</name>
<evidence type="ECO:0000256" key="4">
    <source>
        <dbReference type="SAM" id="MobiDB-lite"/>
    </source>
</evidence>
<dbReference type="InterPro" id="IPR000330">
    <property type="entry name" value="SNF2_N"/>
</dbReference>
<dbReference type="PROSITE" id="PS51192">
    <property type="entry name" value="HELICASE_ATP_BIND_1"/>
    <property type="match status" value="1"/>
</dbReference>
<feature type="domain" description="Helicase C-terminal" evidence="6">
    <location>
        <begin position="861"/>
        <end position="1034"/>
    </location>
</feature>
<dbReference type="InterPro" id="IPR014001">
    <property type="entry name" value="Helicase_ATP-bd"/>
</dbReference>
<dbReference type="InterPro" id="IPR027417">
    <property type="entry name" value="P-loop_NTPase"/>
</dbReference>
<dbReference type="InterPro" id="IPR038718">
    <property type="entry name" value="SNF2-like_sf"/>
</dbReference>
<evidence type="ECO:0000313" key="7">
    <source>
        <dbReference type="EMBL" id="KAJ3566667.1"/>
    </source>
</evidence>
<feature type="compositionally biased region" description="Basic and acidic residues" evidence="4">
    <location>
        <begin position="1262"/>
        <end position="1274"/>
    </location>
</feature>
<sequence length="2147" mass="241533">MSINLSNSRVEELYSLNTSSTMTRSIPRTRVRALVFHAIGVNPTCGAVSIRFRVGRPLPLNTQLPTSCPFLYPRSSLCYDIMPSHTAASGLIKMYENDGAPWQWQAWKERTGIHHGLFPDDDEHLPPGWSRQDALDVKAYFDAYTSLTTEDQKIKFATKPKGGGSNFPGRLIWNSFVSRYWNKWGLHGLIVMEFREADIHPMAIMSRETHLNGSWPHADNYVPNILDTLGMKVFGEDAFPPNCLVLSTPVRRSLQVFAQRSWNTIRGQVRGLRTRRNEIEATAKAAFVDLETDKPTKAKVTHTIRAVARWKDTAEIFGLPEDLKNAESMLEELKAIMEGLGTPVEKRSEMKPKGACRVSAQALNNLAREEDVTELIHVYREYFDARIDEEDEQPLAGPLAEDRSLNDSTGDLGMEVESTMSLTAICKALGFHTGLPLQFNKYRHRAGVTPWDNETIFKVAPLPKELELLRLHWHQLAGVHSIVRSLFTEQRDIEHSLGVLIGDEVGLGKTAQAITTIGFFNQLIHLKANNQPLPPVIKDRPWLAGSQKIPSQPHLIVCPGTLVAQWVHELQVLLRCKIVDIFTYDSQTNSKAFWGPDGPVQRSIHKPHDRIIVASHSVIFNDFRKLHSNVKKKKKKDANPWEIPPVKPSQTLKDTVFGQFFLTVTVDEAHHMRNLGNKQISTLRLLQQAKVRLIMTATPIHTAPKDIISMGRLVNLDYFFSELCIAEEKEDNALIRKAKKFDDDGESLRAARMQITRRLHDRCRGHFLRRTTNSYDWVGRTLLPLPPYLEIIGLIKLSDREILILQDRQEAAKAALLSASSSNRIQTKTFYLEYRTGVGFAQEDVTAPYPVFKSLAEWELKMSTKMTTCALMCAHYLTHDDVPDVSFVDRKLVLPKVEVLPGQQVLKLYGVSSLAINGQMSFDKRDACITKLHDPKSEERVLIFSSVGSAGLNLAIADVVIFFDQPWSAQDEQQIRGRAHRQPQKKIVKVIYLLAMESADLLLHGVARGKRDMFNAFMNNQLAEELQSLLQGLAIDIPPVEEPQPTDDLDSVADEEPTPAPKPRRTRKPWRQIVVDEETSETPGAGPSTLPMEAGDSSDGARMSVGDEQETRSVNMSDPEGEAIQCAIQRSLEDMDRRVARSDHSHDPEGEDIQRVIQRSLGKWYELERTSANNKVPTSEDIIPQDARSDHSRMDVDVESGAESAYSDMSIVHDHHDEASNSRDLDNSPPSKRAKTSGSRIVHDDSSDGEALDQGLIALEQEIIRQGREAHKTETFTQESKMMTHLRPETMTSSPTMARRPDIVTSSATNTDESAKEIAHELAPTSTQQLKGKMPEKARKRSNQSLSNSRSTSQASRRSPNMPLHGPTPPSTSHVQHVLNSPSLSHADLILDDLAPDEEGERPPPTRPSRSPGPLRPPSLHPSISTTTIAKLKIMWTFPRDDRGNVIFPLFRRQGSDWFTSSDAKLISVLDSTYNTAANRWGDDKSLRETFVITTPNTNWLPQIDLGVQDVRIYHDGRWGTADFTQWPQWYFDEQDHFAYILRKPSAKELEHHPLRYLWFEPELEHFLFMNDGQEVGRFLPQVGLGLYKLRTLLLEEVLNCRCPDGGIQRKLNHLANQMKNTTSTIVHTPQSYLDAMYTYTCAQRSCLEVRALLDKIQKWDELPPLKDPRPVNNAILGCVTDRAPVVDGLYAMGVPVWYVRPLSHIASSMTILKQCPCTSAKDFGIDLVPWPGTQSFYTGPLFCGIYKLLQDWQPGAIKKFPLEAISTTEPTTIPTSTPASTSHAPYSTTSAINRVVAKSSTKLFTVNKQLFDAKSLPHHPEPIDAWKKALQSIDTSVELVDHPRQSLFRGYAFPPPLLFSSPNEERNIDTMLAWILIRPSWISLISTPSRTKPLPGPQQWRDFLNKLALDLELVWKDTRTSIAKQSRVDPPETNLSKSTSVTQSTAGCGKKKKANTRRLNLKSAIPEIFSFPAPSKSQLQLIEWEGRRVWDSGAVPLSSQDRKLIVWDSQEHNFRLELLSLDRVIMESVWATAAGRAARETKHKNVWPDGVCFMLGLPTGGMGMGGSDVKARYPFIKAFRDIVVNWPGIDSRKLGDMTFPGEMEAGQGSEQARVDDVERAVAKIYCQQFFAHFGRAPCIPHCFPGL</sequence>
<evidence type="ECO:0000259" key="6">
    <source>
        <dbReference type="PROSITE" id="PS51194"/>
    </source>
</evidence>
<feature type="region of interest" description="Disordered" evidence="4">
    <location>
        <begin position="1038"/>
        <end position="1122"/>
    </location>
</feature>
<evidence type="ECO:0000313" key="8">
    <source>
        <dbReference type="Proteomes" id="UP001213000"/>
    </source>
</evidence>
<feature type="region of interest" description="Disordered" evidence="4">
    <location>
        <begin position="1169"/>
        <end position="1377"/>
    </location>
</feature>
<gene>
    <name evidence="7" type="ORF">NP233_g6859</name>
</gene>
<feature type="region of interest" description="Disordered" evidence="4">
    <location>
        <begin position="1136"/>
        <end position="1155"/>
    </location>
</feature>
<evidence type="ECO:0000256" key="1">
    <source>
        <dbReference type="ARBA" id="ARBA00022741"/>
    </source>
</evidence>
<evidence type="ECO:0000256" key="3">
    <source>
        <dbReference type="ARBA" id="ARBA00022840"/>
    </source>
</evidence>
<feature type="compositionally biased region" description="Polar residues" evidence="4">
    <location>
        <begin position="1934"/>
        <end position="1947"/>
    </location>
</feature>
<keyword evidence="8" id="KW-1185">Reference proteome</keyword>
<dbReference type="PANTHER" id="PTHR10799">
    <property type="entry name" value="SNF2/RAD54 HELICASE FAMILY"/>
    <property type="match status" value="1"/>
</dbReference>
<dbReference type="Pfam" id="PF00271">
    <property type="entry name" value="Helicase_C"/>
    <property type="match status" value="1"/>
</dbReference>
<evidence type="ECO:0000256" key="2">
    <source>
        <dbReference type="ARBA" id="ARBA00022801"/>
    </source>
</evidence>
<dbReference type="Proteomes" id="UP001213000">
    <property type="component" value="Unassembled WGS sequence"/>
</dbReference>
<dbReference type="Gene3D" id="3.40.50.300">
    <property type="entry name" value="P-loop containing nucleotide triphosphate hydrolases"/>
    <property type="match status" value="1"/>
</dbReference>
<dbReference type="Gene3D" id="3.40.50.10810">
    <property type="entry name" value="Tandem AAA-ATPase domain"/>
    <property type="match status" value="1"/>
</dbReference>
<feature type="region of interest" description="Disordered" evidence="4">
    <location>
        <begin position="1926"/>
        <end position="1954"/>
    </location>
</feature>
<dbReference type="PROSITE" id="PS51194">
    <property type="entry name" value="HELICASE_CTER"/>
    <property type="match status" value="1"/>
</dbReference>
<keyword evidence="2" id="KW-0378">Hydrolase</keyword>
<dbReference type="CDD" id="cd18793">
    <property type="entry name" value="SF2_C_SNF"/>
    <property type="match status" value="1"/>
</dbReference>
<dbReference type="SMART" id="SM00490">
    <property type="entry name" value="HELICc"/>
    <property type="match status" value="1"/>
</dbReference>
<organism evidence="7 8">
    <name type="scientific">Leucocoprinus birnbaumii</name>
    <dbReference type="NCBI Taxonomy" id="56174"/>
    <lineage>
        <taxon>Eukaryota</taxon>
        <taxon>Fungi</taxon>
        <taxon>Dikarya</taxon>
        <taxon>Basidiomycota</taxon>
        <taxon>Agaricomycotina</taxon>
        <taxon>Agaricomycetes</taxon>
        <taxon>Agaricomycetidae</taxon>
        <taxon>Agaricales</taxon>
        <taxon>Agaricineae</taxon>
        <taxon>Agaricaceae</taxon>
        <taxon>Leucocoprinus</taxon>
    </lineage>
</organism>
<keyword evidence="1" id="KW-0547">Nucleotide-binding</keyword>
<comment type="caution">
    <text evidence="7">The sequence shown here is derived from an EMBL/GenBank/DDBJ whole genome shotgun (WGS) entry which is preliminary data.</text>
</comment>
<reference evidence="7" key="1">
    <citation type="submission" date="2022-07" db="EMBL/GenBank/DDBJ databases">
        <title>Genome Sequence of Leucocoprinus birnbaumii.</title>
        <authorList>
            <person name="Buettner E."/>
        </authorList>
    </citation>
    <scope>NUCLEOTIDE SEQUENCE</scope>
    <source>
        <strain evidence="7">VT141</strain>
    </source>
</reference>
<feature type="compositionally biased region" description="Acidic residues" evidence="4">
    <location>
        <begin position="1044"/>
        <end position="1057"/>
    </location>
</feature>
<dbReference type="GO" id="GO:0016787">
    <property type="term" value="F:hydrolase activity"/>
    <property type="evidence" value="ECO:0007669"/>
    <property type="project" value="UniProtKB-KW"/>
</dbReference>
<dbReference type="GO" id="GO:0005524">
    <property type="term" value="F:ATP binding"/>
    <property type="evidence" value="ECO:0007669"/>
    <property type="project" value="InterPro"/>
</dbReference>
<dbReference type="SUPFAM" id="SSF52540">
    <property type="entry name" value="P-loop containing nucleoside triphosphate hydrolases"/>
    <property type="match status" value="2"/>
</dbReference>
<feature type="compositionally biased region" description="Basic and acidic residues" evidence="4">
    <location>
        <begin position="1187"/>
        <end position="1196"/>
    </location>
</feature>
<feature type="compositionally biased region" description="Basic and acidic residues" evidence="4">
    <location>
        <begin position="1211"/>
        <end position="1226"/>
    </location>
</feature>
<accession>A0AAD5VT18</accession>